<comment type="caution">
    <text evidence="1">The sequence shown here is derived from an EMBL/GenBank/DDBJ whole genome shotgun (WGS) entry which is preliminary data.</text>
</comment>
<sequence>MDIWNKIGVTPYTVETDTIFYSGIRSKSPIVDIDELLKSRNNLWMSQSAFYAGEYCYRDPSPTIYFALIKLRVTRPTPVLEFPNKFHPATAFFEYVETESGFEVDYSSPPKYQWFEHGQADHHIDSYFRDIVKNGNFKADPIGHIRRAIKYELGAIPGEIIELYIADFSNIEVVDWIVPPATKLEYIDSIGSNHVNAASVLFR</sequence>
<proteinExistence type="predicted"/>
<gene>
    <name evidence="1" type="ORF">KVG85_13345</name>
</gene>
<dbReference type="RefSeq" id="WP_217864098.1">
    <property type="nucleotide sequence ID" value="NZ_JAHSTX010000001.1"/>
</dbReference>
<accession>A0ABS6RLK1</accession>
<reference evidence="1" key="1">
    <citation type="submission" date="2021-06" db="EMBL/GenBank/DDBJ databases">
        <title>Updating the genus Pseudomonas: Description of 43 new species and partition of the Pseudomonas putida group.</title>
        <authorList>
            <person name="Girard L."/>
            <person name="Lood C."/>
            <person name="Vandamme P."/>
            <person name="Rokni-Zadeh H."/>
            <person name="Van Noort V."/>
            <person name="Hofte M."/>
            <person name="Lavigne R."/>
            <person name="De Mot R."/>
        </authorList>
    </citation>
    <scope>NUCLEOTIDE SEQUENCE</scope>
    <source>
        <strain evidence="1">SWRI88</strain>
    </source>
</reference>
<evidence type="ECO:0000313" key="2">
    <source>
        <dbReference type="Proteomes" id="UP001048763"/>
    </source>
</evidence>
<dbReference type="Proteomes" id="UP001048763">
    <property type="component" value="Unassembled WGS sequence"/>
</dbReference>
<keyword evidence="2" id="KW-1185">Reference proteome</keyword>
<organism evidence="1 2">
    <name type="scientific">Pseudomonas triticicola</name>
    <dbReference type="NCBI Taxonomy" id="2842345"/>
    <lineage>
        <taxon>Bacteria</taxon>
        <taxon>Pseudomonadati</taxon>
        <taxon>Pseudomonadota</taxon>
        <taxon>Gammaproteobacteria</taxon>
        <taxon>Pseudomonadales</taxon>
        <taxon>Pseudomonadaceae</taxon>
        <taxon>Pseudomonas</taxon>
    </lineage>
</organism>
<name>A0ABS6RLK1_9PSED</name>
<dbReference type="EMBL" id="JAHSTX010000001">
    <property type="protein sequence ID" value="MBV4547086.1"/>
    <property type="molecule type" value="Genomic_DNA"/>
</dbReference>
<protein>
    <submittedName>
        <fullName evidence="1">Uncharacterized protein</fullName>
    </submittedName>
</protein>
<evidence type="ECO:0000313" key="1">
    <source>
        <dbReference type="EMBL" id="MBV4547086.1"/>
    </source>
</evidence>